<sequence length="298" mass="32697">MTPVRLSLRVAVTAIFMLCASLASHSVAWAQDAPIVSKLSDNTYSVFWGFFNSLVVIGNKGVLITDPANDNRAAVLKAEIAKLTDLPVTYIVLSHEHFDHIGGVGAFPQAKLVAQKNIHAVLPLDPLDLAPDDIDITFENKYTLNMGTTDVEMHFMGAGDGVATTVVYMPWEGIAFTADLYEDKRLTPASFLDDTNMLGVRRILNRIGQWPIKHAVTAHSLSSDPQILRDNIRYINDLYDAVYPPIAKAAASDNPFAIYGLLDSLPDTVTLEAYADWDGYEHFSGHVRRMALSIIHGG</sequence>
<dbReference type="PANTHER" id="PTHR42951">
    <property type="entry name" value="METALLO-BETA-LACTAMASE DOMAIN-CONTAINING"/>
    <property type="match status" value="1"/>
</dbReference>
<evidence type="ECO:0000313" key="4">
    <source>
        <dbReference type="EMBL" id="ADE38274.1"/>
    </source>
</evidence>
<feature type="domain" description="Metallo-beta-lactamase" evidence="3">
    <location>
        <begin position="51"/>
        <end position="219"/>
    </location>
</feature>
<keyword evidence="4" id="KW-0378">Hydrolase</keyword>
<dbReference type="InterPro" id="IPR050855">
    <property type="entry name" value="NDM-1-like"/>
</dbReference>
<feature type="signal peptide" evidence="2">
    <location>
        <begin position="1"/>
        <end position="30"/>
    </location>
</feature>
<dbReference type="InterPro" id="IPR036866">
    <property type="entry name" value="RibonucZ/Hydroxyglut_hydro"/>
</dbReference>
<protein>
    <submittedName>
        <fullName evidence="4">Zn-dependent Hydrolase</fullName>
        <ecNumber evidence="4">3.5.2.6</ecNumber>
    </submittedName>
</protein>
<name>D5BNK7_PUNMI</name>
<dbReference type="SUPFAM" id="SSF56281">
    <property type="entry name" value="Metallo-hydrolase/oxidoreductase"/>
    <property type="match status" value="1"/>
</dbReference>
<dbReference type="Proteomes" id="UP000007460">
    <property type="component" value="Chromosome"/>
</dbReference>
<dbReference type="Pfam" id="PF00753">
    <property type="entry name" value="Lactamase_B"/>
    <property type="match status" value="1"/>
</dbReference>
<feature type="chain" id="PRO_5003070023" evidence="2">
    <location>
        <begin position="31"/>
        <end position="298"/>
    </location>
</feature>
<dbReference type="eggNOG" id="COG0491">
    <property type="taxonomic scope" value="Bacteria"/>
</dbReference>
<dbReference type="Gene3D" id="3.60.15.10">
    <property type="entry name" value="Ribonuclease Z/Hydroxyacylglutathione hydrolase-like"/>
    <property type="match status" value="1"/>
</dbReference>
<accession>D5BNK7</accession>
<evidence type="ECO:0000259" key="3">
    <source>
        <dbReference type="SMART" id="SM00849"/>
    </source>
</evidence>
<dbReference type="HOGENOM" id="CLU_056342_2_0_5"/>
<dbReference type="InterPro" id="IPR001279">
    <property type="entry name" value="Metallo-B-lactamas"/>
</dbReference>
<dbReference type="EMBL" id="CP001751">
    <property type="protein sequence ID" value="ADE38274.1"/>
    <property type="molecule type" value="Genomic_DNA"/>
</dbReference>
<organism evidence="4 5">
    <name type="scientific">Puniceispirillum marinum (strain IMCC1322)</name>
    <dbReference type="NCBI Taxonomy" id="488538"/>
    <lineage>
        <taxon>Bacteria</taxon>
        <taxon>Pseudomonadati</taxon>
        <taxon>Pseudomonadota</taxon>
        <taxon>Alphaproteobacteria</taxon>
        <taxon>Candidatus Puniceispirillales</taxon>
        <taxon>Candidatus Puniceispirillaceae</taxon>
        <taxon>Candidatus Puniceispirillum</taxon>
    </lineage>
</organism>
<dbReference type="RefSeq" id="WP_013044904.1">
    <property type="nucleotide sequence ID" value="NC_014010.1"/>
</dbReference>
<dbReference type="PANTHER" id="PTHR42951:SF4">
    <property type="entry name" value="ACYL-COENZYME A THIOESTERASE MBLAC2"/>
    <property type="match status" value="1"/>
</dbReference>
<dbReference type="GO" id="GO:0008800">
    <property type="term" value="F:beta-lactamase activity"/>
    <property type="evidence" value="ECO:0007669"/>
    <property type="project" value="UniProtKB-EC"/>
</dbReference>
<evidence type="ECO:0000256" key="1">
    <source>
        <dbReference type="ARBA" id="ARBA00005250"/>
    </source>
</evidence>
<dbReference type="AlphaFoldDB" id="D5BNK7"/>
<reference evidence="4 5" key="1">
    <citation type="journal article" date="2010" name="J. Bacteriol.">
        <title>Complete genome sequence of "Candidatus Puniceispirillum marinum" IMCC1322, a representative of the SAR116 clade in the Alphaproteobacteria.</title>
        <authorList>
            <person name="Oh H.M."/>
            <person name="Kwon K.K."/>
            <person name="Kang I."/>
            <person name="Kang S.G."/>
            <person name="Lee J.H."/>
            <person name="Kim S.J."/>
            <person name="Cho J.C."/>
        </authorList>
    </citation>
    <scope>NUCLEOTIDE SEQUENCE [LARGE SCALE GENOMIC DNA]</scope>
    <source>
        <strain evidence="4 5">IMCC1322</strain>
    </source>
</reference>
<keyword evidence="5" id="KW-1185">Reference proteome</keyword>
<dbReference type="EC" id="3.5.2.6" evidence="4"/>
<gene>
    <name evidence="4" type="ordered locus">SAR116_0031</name>
</gene>
<dbReference type="OrthoDB" id="7253658at2"/>
<evidence type="ECO:0000313" key="5">
    <source>
        <dbReference type="Proteomes" id="UP000007460"/>
    </source>
</evidence>
<dbReference type="KEGG" id="apb:SAR116_0031"/>
<keyword evidence="2" id="KW-0732">Signal</keyword>
<comment type="similarity">
    <text evidence="1">Belongs to the metallo-beta-lactamase superfamily. Class-B beta-lactamase family.</text>
</comment>
<dbReference type="GO" id="GO:0017001">
    <property type="term" value="P:antibiotic catabolic process"/>
    <property type="evidence" value="ECO:0007669"/>
    <property type="project" value="UniProtKB-ARBA"/>
</dbReference>
<dbReference type="STRING" id="488538.SAR116_0031"/>
<dbReference type="SMART" id="SM00849">
    <property type="entry name" value="Lactamase_B"/>
    <property type="match status" value="1"/>
</dbReference>
<evidence type="ECO:0000256" key="2">
    <source>
        <dbReference type="SAM" id="SignalP"/>
    </source>
</evidence>
<proteinExistence type="inferred from homology"/>